<feature type="region of interest" description="Disordered" evidence="2">
    <location>
        <begin position="312"/>
        <end position="331"/>
    </location>
</feature>
<feature type="compositionally biased region" description="Basic and acidic residues" evidence="2">
    <location>
        <begin position="339"/>
        <end position="363"/>
    </location>
</feature>
<keyword evidence="1" id="KW-0863">Zinc-finger</keyword>
<keyword evidence="1" id="KW-0479">Metal-binding</keyword>
<gene>
    <name evidence="4" type="ORF">NHX12_029841</name>
</gene>
<comment type="caution">
    <text evidence="4">The sequence shown here is derived from an EMBL/GenBank/DDBJ whole genome shotgun (WGS) entry which is preliminary data.</text>
</comment>
<evidence type="ECO:0000259" key="3">
    <source>
        <dbReference type="PROSITE" id="PS50103"/>
    </source>
</evidence>
<feature type="compositionally biased region" description="Polar residues" evidence="2">
    <location>
        <begin position="399"/>
        <end position="413"/>
    </location>
</feature>
<reference evidence="4" key="1">
    <citation type="submission" date="2022-07" db="EMBL/GenBank/DDBJ databases">
        <title>Chromosome-level genome of Muraenolepis orangiensis.</title>
        <authorList>
            <person name="Kim J."/>
        </authorList>
    </citation>
    <scope>NUCLEOTIDE SEQUENCE</scope>
    <source>
        <strain evidence="4">KU_S4_2022</strain>
        <tissue evidence="4">Muscle</tissue>
    </source>
</reference>
<dbReference type="FunFam" id="4.10.1000.10:FF:000026">
    <property type="entry name" value="Zinc finger CCCH domain-containing protein 11A"/>
    <property type="match status" value="1"/>
</dbReference>
<feature type="zinc finger region" description="C3H1-type" evidence="1">
    <location>
        <begin position="7"/>
        <end position="29"/>
    </location>
</feature>
<name>A0A9Q0IM89_9TELE</name>
<feature type="compositionally biased region" description="Low complexity" evidence="2">
    <location>
        <begin position="432"/>
        <end position="457"/>
    </location>
</feature>
<dbReference type="InterPro" id="IPR041686">
    <property type="entry name" value="Znf-CCCH_3"/>
</dbReference>
<dbReference type="GO" id="GO:0016973">
    <property type="term" value="P:poly(A)+ mRNA export from nucleus"/>
    <property type="evidence" value="ECO:0007669"/>
    <property type="project" value="TreeGrafter"/>
</dbReference>
<sequence>MTNHGDDCYFYYYSTCTKGDNCSFRHCEAAMGNETVCSQWVEGSCFRPACKFRHMEIPKNRKEIACYWENQPTGCQKAHCVFYHEKPRNAATGPPSKGPKTEEQQQEEAAPPPPPLTAAANPQLRGVLKADTQETVPSPTHPPVVINPADDDEDEDDQFSEEGEDCKLGPDGTRLISPRKLAGASIPALNFGVSTLEEIRLRKALKASMKRAGYPVQSSDAAHRINGANRENICSYILPVGFQTREVATGAGQPPLKRSLAERLGRVLDDEEQPEPHLSNGSTTTHSTKAPRAAKRSIVVKDASILQVKTVSPVHAKKKPEEDQQKVKTLEEIRREKTARLQAQHAKEAEDSKRAGTEEDSAKKPHLPRINKPQAVKVKTFEEIMREKRLRRQEMEGQDSWSPCQSPSSTETEPPQKRTPVFVKKALHIKVVDVPPAAQSPSSSTSQSDGVSSTQSPPVRKPVSLKSKADSSSTRSPSTGHTARTSTPPPPPPPQPALADSGLPDSNDVDHCSTLAPVKQTKRKLSPRTSPGQNPEIKVRPKLNVKPSVMKPAAQVKPVHKRKLPSRSAVAEVKPLNSSTTVTDQPQCKQRKMSPTKEEAQPSPAVTQSPASLSASGLGTSPAKHQPQTVLIVPHCPQDPSNIIKPKDAPASREALVVPQSPTMKAPTPARPRRSSLVASRLSSTSAVDEFDLLMNEFTDDHLDEDMDEDVGEDDLLQELSEMIDS</sequence>
<feature type="region of interest" description="Disordered" evidence="2">
    <location>
        <begin position="132"/>
        <end position="172"/>
    </location>
</feature>
<dbReference type="SMART" id="SM00356">
    <property type="entry name" value="ZnF_C3H1"/>
    <property type="match status" value="3"/>
</dbReference>
<feature type="domain" description="C3H1-type" evidence="3">
    <location>
        <begin position="7"/>
        <end position="29"/>
    </location>
</feature>
<feature type="compositionally biased region" description="Polar residues" evidence="2">
    <location>
        <begin position="279"/>
        <end position="288"/>
    </location>
</feature>
<dbReference type="Gene3D" id="4.10.1000.10">
    <property type="entry name" value="Zinc finger, CCCH-type"/>
    <property type="match status" value="1"/>
</dbReference>
<protein>
    <recommendedName>
        <fullName evidence="3">C3H1-type domain-containing protein</fullName>
    </recommendedName>
</protein>
<dbReference type="PANTHER" id="PTHR15725">
    <property type="entry name" value="ZN-FINGER, C-X8-C-X5-C-X3-H TYPE-CONTAINING"/>
    <property type="match status" value="1"/>
</dbReference>
<dbReference type="EMBL" id="JANIIK010000046">
    <property type="protein sequence ID" value="KAJ3602081.1"/>
    <property type="molecule type" value="Genomic_DNA"/>
</dbReference>
<feature type="domain" description="C3H1-type" evidence="3">
    <location>
        <begin position="31"/>
        <end position="57"/>
    </location>
</feature>
<feature type="compositionally biased region" description="Basic and acidic residues" evidence="2">
    <location>
        <begin position="379"/>
        <end position="395"/>
    </location>
</feature>
<evidence type="ECO:0000313" key="5">
    <source>
        <dbReference type="Proteomes" id="UP001148018"/>
    </source>
</evidence>
<feature type="region of interest" description="Disordered" evidence="2">
    <location>
        <begin position="88"/>
        <end position="120"/>
    </location>
</feature>
<evidence type="ECO:0000256" key="2">
    <source>
        <dbReference type="SAM" id="MobiDB-lite"/>
    </source>
</evidence>
<accession>A0A9Q0IM89</accession>
<dbReference type="Pfam" id="PF15663">
    <property type="entry name" value="zf-CCCH_3"/>
    <property type="match status" value="1"/>
</dbReference>
<dbReference type="InterPro" id="IPR000571">
    <property type="entry name" value="Znf_CCCH"/>
</dbReference>
<organism evidence="4 5">
    <name type="scientific">Muraenolepis orangiensis</name>
    <name type="common">Patagonian moray cod</name>
    <dbReference type="NCBI Taxonomy" id="630683"/>
    <lineage>
        <taxon>Eukaryota</taxon>
        <taxon>Metazoa</taxon>
        <taxon>Chordata</taxon>
        <taxon>Craniata</taxon>
        <taxon>Vertebrata</taxon>
        <taxon>Euteleostomi</taxon>
        <taxon>Actinopterygii</taxon>
        <taxon>Neopterygii</taxon>
        <taxon>Teleostei</taxon>
        <taxon>Neoteleostei</taxon>
        <taxon>Acanthomorphata</taxon>
        <taxon>Zeiogadaria</taxon>
        <taxon>Gadariae</taxon>
        <taxon>Gadiformes</taxon>
        <taxon>Muraenolepidoidei</taxon>
        <taxon>Muraenolepididae</taxon>
        <taxon>Muraenolepis</taxon>
    </lineage>
</organism>
<evidence type="ECO:0000313" key="4">
    <source>
        <dbReference type="EMBL" id="KAJ3602081.1"/>
    </source>
</evidence>
<dbReference type="OrthoDB" id="5395350at2759"/>
<feature type="compositionally biased region" description="Basic and acidic residues" evidence="2">
    <location>
        <begin position="319"/>
        <end position="331"/>
    </location>
</feature>
<dbReference type="PANTHER" id="PTHR15725:SF14">
    <property type="entry name" value="ZINC FINGER CCCH DOMAIN-CONTAINING PROTEIN 11A"/>
    <property type="match status" value="1"/>
</dbReference>
<keyword evidence="5" id="KW-1185">Reference proteome</keyword>
<feature type="compositionally biased region" description="Polar residues" evidence="2">
    <location>
        <begin position="576"/>
        <end position="588"/>
    </location>
</feature>
<feature type="compositionally biased region" description="Pro residues" evidence="2">
    <location>
        <begin position="487"/>
        <end position="496"/>
    </location>
</feature>
<feature type="zinc finger region" description="C3H1-type" evidence="1">
    <location>
        <begin position="31"/>
        <end position="57"/>
    </location>
</feature>
<feature type="region of interest" description="Disordered" evidence="2">
    <location>
        <begin position="339"/>
        <end position="682"/>
    </location>
</feature>
<evidence type="ECO:0000256" key="1">
    <source>
        <dbReference type="PROSITE-ProRule" id="PRU00723"/>
    </source>
</evidence>
<dbReference type="AlphaFoldDB" id="A0A9Q0IM89"/>
<feature type="compositionally biased region" description="Polar residues" evidence="2">
    <location>
        <begin position="604"/>
        <end position="619"/>
    </location>
</feature>
<feature type="compositionally biased region" description="Polar residues" evidence="2">
    <location>
        <begin position="470"/>
        <end position="486"/>
    </location>
</feature>
<dbReference type="PROSITE" id="PS50103">
    <property type="entry name" value="ZF_C3H1"/>
    <property type="match status" value="2"/>
</dbReference>
<proteinExistence type="predicted"/>
<feature type="compositionally biased region" description="Acidic residues" evidence="2">
    <location>
        <begin position="149"/>
        <end position="164"/>
    </location>
</feature>
<dbReference type="Proteomes" id="UP001148018">
    <property type="component" value="Unassembled WGS sequence"/>
</dbReference>
<dbReference type="GO" id="GO:0008270">
    <property type="term" value="F:zinc ion binding"/>
    <property type="evidence" value="ECO:0007669"/>
    <property type="project" value="UniProtKB-KW"/>
</dbReference>
<keyword evidence="1" id="KW-0862">Zinc</keyword>
<feature type="region of interest" description="Disordered" evidence="2">
    <location>
        <begin position="269"/>
        <end position="296"/>
    </location>
</feature>